<dbReference type="KEGG" id="pfla:Pflav_000240"/>
<proteinExistence type="predicted"/>
<evidence type="ECO:0000313" key="1">
    <source>
        <dbReference type="EMBL" id="BCB73614.1"/>
    </source>
</evidence>
<name>A0A6F8XIH4_9ACTN</name>
<dbReference type="Proteomes" id="UP000502508">
    <property type="component" value="Chromosome"/>
</dbReference>
<dbReference type="AlphaFoldDB" id="A0A6F8XIH4"/>
<sequence length="292" mass="30414">MNPIAGALRELLVRYLDAWTPGAVHGARGATFAYGWSDTPDEATAEAALRVFAEFADRLRGRRLAVVLVGPAVGSLGARMDAVQAELGTPPELSVHFVEGPLDERLPVALKAIGAAGAPLLAFLDGAGPASLAAAGAGKPAEVLLVSGTGLALPSPPMPLTAHVELVADAGGDARLVTFATVAGKGLEAFKNALWAVDEYAGVRYRDPRDPEGHLLDISLSPHPGPLRRELLAHLRAAGPRTVTELRHFTLTQTVYRASDTVRVLHALLAAGTVTRSPDRGRLGGDVLIAIP</sequence>
<reference evidence="1 2" key="2">
    <citation type="submission" date="2020-03" db="EMBL/GenBank/DDBJ databases">
        <authorList>
            <person name="Ichikawa N."/>
            <person name="Kimura A."/>
            <person name="Kitahashi Y."/>
            <person name="Uohara A."/>
        </authorList>
    </citation>
    <scope>NUCLEOTIDE SEQUENCE [LARGE SCALE GENOMIC DNA]</scope>
    <source>
        <strain evidence="1 2">NBRC 107702</strain>
    </source>
</reference>
<accession>A0A6F8XIH4</accession>
<reference evidence="1 2" key="1">
    <citation type="submission" date="2020-03" db="EMBL/GenBank/DDBJ databases">
        <title>Whole genome shotgun sequence of Phytohabitans flavus NBRC 107702.</title>
        <authorList>
            <person name="Komaki H."/>
            <person name="Tamura T."/>
        </authorList>
    </citation>
    <scope>NUCLEOTIDE SEQUENCE [LARGE SCALE GENOMIC DNA]</scope>
    <source>
        <strain evidence="1 2">NBRC 107702</strain>
    </source>
</reference>
<dbReference type="EMBL" id="AP022870">
    <property type="protein sequence ID" value="BCB73614.1"/>
    <property type="molecule type" value="Genomic_DNA"/>
</dbReference>
<organism evidence="1 2">
    <name type="scientific">Phytohabitans flavus</name>
    <dbReference type="NCBI Taxonomy" id="1076124"/>
    <lineage>
        <taxon>Bacteria</taxon>
        <taxon>Bacillati</taxon>
        <taxon>Actinomycetota</taxon>
        <taxon>Actinomycetes</taxon>
        <taxon>Micromonosporales</taxon>
        <taxon>Micromonosporaceae</taxon>
    </lineage>
</organism>
<keyword evidence="2" id="KW-1185">Reference proteome</keyword>
<gene>
    <name evidence="1" type="ORF">Pflav_000240</name>
</gene>
<evidence type="ECO:0000313" key="2">
    <source>
        <dbReference type="Proteomes" id="UP000502508"/>
    </source>
</evidence>
<dbReference type="RefSeq" id="WP_173032700.1">
    <property type="nucleotide sequence ID" value="NZ_AP022870.1"/>
</dbReference>
<protein>
    <submittedName>
        <fullName evidence="1">Uncharacterized protein</fullName>
    </submittedName>
</protein>